<feature type="domain" description="RNA-binding S4" evidence="3">
    <location>
        <begin position="23"/>
        <end position="86"/>
    </location>
</feature>
<evidence type="ECO:0000259" key="3">
    <source>
        <dbReference type="SMART" id="SM00363"/>
    </source>
</evidence>
<dbReference type="Gene3D" id="3.30.2350.10">
    <property type="entry name" value="Pseudouridine synthase"/>
    <property type="match status" value="1"/>
</dbReference>
<dbReference type="CDD" id="cd02869">
    <property type="entry name" value="PseudoU_synth_RluA_like"/>
    <property type="match status" value="1"/>
</dbReference>
<dbReference type="InterPro" id="IPR020103">
    <property type="entry name" value="PsdUridine_synth_cat_dom_sf"/>
</dbReference>
<dbReference type="NCBIfam" id="TIGR00005">
    <property type="entry name" value="rluA_subfam"/>
    <property type="match status" value="1"/>
</dbReference>
<dbReference type="InterPro" id="IPR006225">
    <property type="entry name" value="PsdUridine_synth_RluC/D"/>
</dbReference>
<comment type="caution">
    <text evidence="4">The sequence shown here is derived from an EMBL/GenBank/DDBJ whole genome shotgun (WGS) entry which is preliminary data.</text>
</comment>
<comment type="similarity">
    <text evidence="1">Belongs to the pseudouridine synthase RluA family.</text>
</comment>
<dbReference type="EMBL" id="VSSQ01000268">
    <property type="protein sequence ID" value="MPL88902.1"/>
    <property type="molecule type" value="Genomic_DNA"/>
</dbReference>
<evidence type="ECO:0000256" key="1">
    <source>
        <dbReference type="ARBA" id="ARBA00010876"/>
    </source>
</evidence>
<dbReference type="InterPro" id="IPR050188">
    <property type="entry name" value="RluA_PseudoU_synthase"/>
</dbReference>
<sequence length="310" mass="34874">MRKNTTYTPPVKSTRLKVSTDGDLMDFLLAKMGGMKRNSVKSLLAHRQVMVNGKITTLFNQPLKPGDTVEVKSSRGNIELTHPKLRMLYEDNDIIVVEKKEGLLTVSTGKGNETTAFSILKTHVKKGSPSNRIYVVHRLDRETSGVLVFAKNKDAQLILQENWHEIVTKRTYIALVEGKVEKQKDTITSWLTENEKSLKIHSGKEADGGRKAVTHYRCLKSNNYFSLLELELETGRKNQIRVHLQSIGHPVSGDKKYGSLGSPLGRICLHASILAFYHPFTKEQLSFEVPAPKAFTKVFSVKDQPSNSMR</sequence>
<name>A0A644VDY5_9ZZZZ</name>
<dbReference type="SMART" id="SM00363">
    <property type="entry name" value="S4"/>
    <property type="match status" value="1"/>
</dbReference>
<dbReference type="InterPro" id="IPR036986">
    <property type="entry name" value="S4_RNA-bd_sf"/>
</dbReference>
<dbReference type="SUPFAM" id="SSF55120">
    <property type="entry name" value="Pseudouridine synthase"/>
    <property type="match status" value="1"/>
</dbReference>
<dbReference type="PROSITE" id="PS01129">
    <property type="entry name" value="PSI_RLU"/>
    <property type="match status" value="1"/>
</dbReference>
<dbReference type="Pfam" id="PF00849">
    <property type="entry name" value="PseudoU_synth_2"/>
    <property type="match status" value="1"/>
</dbReference>
<dbReference type="PANTHER" id="PTHR21600:SF44">
    <property type="entry name" value="RIBOSOMAL LARGE SUBUNIT PSEUDOURIDINE SYNTHASE D"/>
    <property type="match status" value="1"/>
</dbReference>
<keyword evidence="2 4" id="KW-0413">Isomerase</keyword>
<gene>
    <name evidence="4" type="primary">rluD_16</name>
    <name evidence="4" type="ORF">SDC9_34931</name>
</gene>
<dbReference type="EC" id="5.4.99.23" evidence="4"/>
<dbReference type="GO" id="GO:0160140">
    <property type="term" value="F:23S rRNA pseudouridine(1911/1915/1917) synthase activity"/>
    <property type="evidence" value="ECO:0007669"/>
    <property type="project" value="UniProtKB-EC"/>
</dbReference>
<organism evidence="4">
    <name type="scientific">bioreactor metagenome</name>
    <dbReference type="NCBI Taxonomy" id="1076179"/>
    <lineage>
        <taxon>unclassified sequences</taxon>
        <taxon>metagenomes</taxon>
        <taxon>ecological metagenomes</taxon>
    </lineage>
</organism>
<protein>
    <submittedName>
        <fullName evidence="4">Ribosomal large subunit pseudouridine synthase D</fullName>
        <ecNumber evidence="4">5.4.99.23</ecNumber>
    </submittedName>
</protein>
<proteinExistence type="inferred from homology"/>
<dbReference type="Gene3D" id="3.10.290.10">
    <property type="entry name" value="RNA-binding S4 domain"/>
    <property type="match status" value="1"/>
</dbReference>
<evidence type="ECO:0000313" key="4">
    <source>
        <dbReference type="EMBL" id="MPL88902.1"/>
    </source>
</evidence>
<accession>A0A644VDY5</accession>
<dbReference type="GO" id="GO:0000455">
    <property type="term" value="P:enzyme-directed rRNA pseudouridine synthesis"/>
    <property type="evidence" value="ECO:0007669"/>
    <property type="project" value="TreeGrafter"/>
</dbReference>
<dbReference type="PANTHER" id="PTHR21600">
    <property type="entry name" value="MITOCHONDRIAL RNA PSEUDOURIDINE SYNTHASE"/>
    <property type="match status" value="1"/>
</dbReference>
<dbReference type="GO" id="GO:0003723">
    <property type="term" value="F:RNA binding"/>
    <property type="evidence" value="ECO:0007669"/>
    <property type="project" value="InterPro"/>
</dbReference>
<dbReference type="InterPro" id="IPR006145">
    <property type="entry name" value="PsdUridine_synth_RsuA/RluA"/>
</dbReference>
<dbReference type="SUPFAM" id="SSF55174">
    <property type="entry name" value="Alpha-L RNA-binding motif"/>
    <property type="match status" value="1"/>
</dbReference>
<dbReference type="PROSITE" id="PS50889">
    <property type="entry name" value="S4"/>
    <property type="match status" value="1"/>
</dbReference>
<dbReference type="InterPro" id="IPR002942">
    <property type="entry name" value="S4_RNA-bd"/>
</dbReference>
<reference evidence="4" key="1">
    <citation type="submission" date="2019-08" db="EMBL/GenBank/DDBJ databases">
        <authorList>
            <person name="Kucharzyk K."/>
            <person name="Murdoch R.W."/>
            <person name="Higgins S."/>
            <person name="Loffler F."/>
        </authorList>
    </citation>
    <scope>NUCLEOTIDE SEQUENCE</scope>
</reference>
<dbReference type="CDD" id="cd00165">
    <property type="entry name" value="S4"/>
    <property type="match status" value="1"/>
</dbReference>
<dbReference type="InterPro" id="IPR006224">
    <property type="entry name" value="PsdUridine_synth_RluA-like_CS"/>
</dbReference>
<dbReference type="AlphaFoldDB" id="A0A644VDY5"/>
<evidence type="ECO:0000256" key="2">
    <source>
        <dbReference type="ARBA" id="ARBA00023235"/>
    </source>
</evidence>